<organism evidence="3 4">
    <name type="scientific">Modicella reniformis</name>
    <dbReference type="NCBI Taxonomy" id="1440133"/>
    <lineage>
        <taxon>Eukaryota</taxon>
        <taxon>Fungi</taxon>
        <taxon>Fungi incertae sedis</taxon>
        <taxon>Mucoromycota</taxon>
        <taxon>Mortierellomycotina</taxon>
        <taxon>Mortierellomycetes</taxon>
        <taxon>Mortierellales</taxon>
        <taxon>Mortierellaceae</taxon>
        <taxon>Modicella</taxon>
    </lineage>
</organism>
<name>A0A9P6MK09_9FUNG</name>
<feature type="compositionally biased region" description="Basic and acidic residues" evidence="1">
    <location>
        <begin position="167"/>
        <end position="179"/>
    </location>
</feature>
<keyword evidence="4" id="KW-1185">Reference proteome</keyword>
<gene>
    <name evidence="3" type="ORF">BGZ65_009178</name>
</gene>
<feature type="chain" id="PRO_5040248731" evidence="2">
    <location>
        <begin position="21"/>
        <end position="310"/>
    </location>
</feature>
<dbReference type="AlphaFoldDB" id="A0A9P6MK09"/>
<feature type="compositionally biased region" description="Polar residues" evidence="1">
    <location>
        <begin position="183"/>
        <end position="198"/>
    </location>
</feature>
<reference evidence="3" key="1">
    <citation type="journal article" date="2020" name="Fungal Divers.">
        <title>Resolving the Mortierellaceae phylogeny through synthesis of multi-gene phylogenetics and phylogenomics.</title>
        <authorList>
            <person name="Vandepol N."/>
            <person name="Liber J."/>
            <person name="Desiro A."/>
            <person name="Na H."/>
            <person name="Kennedy M."/>
            <person name="Barry K."/>
            <person name="Grigoriev I.V."/>
            <person name="Miller A.N."/>
            <person name="O'Donnell K."/>
            <person name="Stajich J.E."/>
            <person name="Bonito G."/>
        </authorList>
    </citation>
    <scope>NUCLEOTIDE SEQUENCE</scope>
    <source>
        <strain evidence="3">MES-2147</strain>
    </source>
</reference>
<evidence type="ECO:0000313" key="4">
    <source>
        <dbReference type="Proteomes" id="UP000749646"/>
    </source>
</evidence>
<feature type="compositionally biased region" description="Polar residues" evidence="1">
    <location>
        <begin position="242"/>
        <end position="251"/>
    </location>
</feature>
<feature type="region of interest" description="Disordered" evidence="1">
    <location>
        <begin position="164"/>
        <end position="310"/>
    </location>
</feature>
<feature type="signal peptide" evidence="2">
    <location>
        <begin position="1"/>
        <end position="20"/>
    </location>
</feature>
<evidence type="ECO:0000256" key="1">
    <source>
        <dbReference type="SAM" id="MobiDB-lite"/>
    </source>
</evidence>
<dbReference type="Proteomes" id="UP000749646">
    <property type="component" value="Unassembled WGS sequence"/>
</dbReference>
<dbReference type="EMBL" id="JAAAHW010000141">
    <property type="protein sequence ID" value="KAG0006150.1"/>
    <property type="molecule type" value="Genomic_DNA"/>
</dbReference>
<sequence>MLATLFKLLLELFLLTFNECKSLLLEFVENGQKGKSPLVMLLSRPRPRSESPTQARLLCNADTTTITPPPLPPPAPSLPPPPPSPPPTITTTTTTTDRTVTTPPEETGYEEFKNDLLKFVLNANSVKQGLQEETLENGDGDRPAEETLDNSYYEFQICKAVAASSKSIHDGGDGDRPAEETIDNNYEFQISKAVASTKSIREDGDGGDGNRHDDEANQKDSLMIVHNQENISTTTEDDDGLQKSSNNNLLETDTFLETAATDSSVSDDHDDGDNDEDEYRKDQKNRSASLTDTNPLRTADGGEDQRCCCP</sequence>
<proteinExistence type="predicted"/>
<feature type="compositionally biased region" description="Low complexity" evidence="1">
    <location>
        <begin position="89"/>
        <end position="106"/>
    </location>
</feature>
<feature type="compositionally biased region" description="Polar residues" evidence="1">
    <location>
        <begin position="286"/>
        <end position="296"/>
    </location>
</feature>
<feature type="compositionally biased region" description="Basic and acidic residues" evidence="1">
    <location>
        <begin position="199"/>
        <end position="218"/>
    </location>
</feature>
<feature type="compositionally biased region" description="Pro residues" evidence="1">
    <location>
        <begin position="67"/>
        <end position="88"/>
    </location>
</feature>
<protein>
    <submittedName>
        <fullName evidence="3">Uncharacterized protein</fullName>
    </submittedName>
</protein>
<evidence type="ECO:0000313" key="3">
    <source>
        <dbReference type="EMBL" id="KAG0006150.1"/>
    </source>
</evidence>
<feature type="compositionally biased region" description="Acidic residues" evidence="1">
    <location>
        <begin position="268"/>
        <end position="277"/>
    </location>
</feature>
<keyword evidence="2" id="KW-0732">Signal</keyword>
<feature type="region of interest" description="Disordered" evidence="1">
    <location>
        <begin position="62"/>
        <end position="108"/>
    </location>
</feature>
<comment type="caution">
    <text evidence="3">The sequence shown here is derived from an EMBL/GenBank/DDBJ whole genome shotgun (WGS) entry which is preliminary data.</text>
</comment>
<accession>A0A9P6MK09</accession>
<evidence type="ECO:0000256" key="2">
    <source>
        <dbReference type="SAM" id="SignalP"/>
    </source>
</evidence>